<dbReference type="VEuPathDB" id="TriTrypDB:TRSC58_00928"/>
<gene>
    <name evidence="2" type="ORF">TRSC58_00928</name>
</gene>
<feature type="compositionally biased region" description="Basic and acidic residues" evidence="1">
    <location>
        <begin position="131"/>
        <end position="142"/>
    </location>
</feature>
<keyword evidence="3" id="KW-1185">Reference proteome</keyword>
<dbReference type="EMBL" id="AUPL01000928">
    <property type="protein sequence ID" value="ESL11323.1"/>
    <property type="molecule type" value="Genomic_DNA"/>
</dbReference>
<evidence type="ECO:0000256" key="1">
    <source>
        <dbReference type="SAM" id="MobiDB-lite"/>
    </source>
</evidence>
<reference evidence="2 3" key="1">
    <citation type="submission" date="2013-07" db="EMBL/GenBank/DDBJ databases">
        <authorList>
            <person name="Stoco P.H."/>
            <person name="Wagner G."/>
            <person name="Gerber A."/>
            <person name="Zaha A."/>
            <person name="Thompson C."/>
            <person name="Bartholomeu D.C."/>
            <person name="Luckemeyer D.D."/>
            <person name="Bahia D."/>
            <person name="Loreto E."/>
            <person name="Prestes E.B."/>
            <person name="Lima F.M."/>
            <person name="Rodrigues-Luiz G."/>
            <person name="Vallejo G.A."/>
            <person name="Filho J.F."/>
            <person name="Monteiro K.M."/>
            <person name="Tyler K.M."/>
            <person name="de Almeida L.G."/>
            <person name="Ortiz M.F."/>
            <person name="Siervo M.A."/>
            <person name="de Moraes M.H."/>
            <person name="Cunha O.L."/>
            <person name="Mendonca-Neto R."/>
            <person name="Silva R."/>
            <person name="Teixeira S.M."/>
            <person name="Murta S.M."/>
            <person name="Sincero T.C."/>
            <person name="Mendes T.A."/>
            <person name="Urmenyi T.P."/>
            <person name="Silva V.G."/>
            <person name="da Rocha W.D."/>
            <person name="Andersson B."/>
            <person name="Romanha A.J."/>
            <person name="Steindel M."/>
            <person name="de Vasconcelos A.T."/>
            <person name="Grisard E.C."/>
        </authorList>
    </citation>
    <scope>NUCLEOTIDE SEQUENCE [LARGE SCALE GENOMIC DNA]</scope>
    <source>
        <strain evidence="2 3">SC58</strain>
    </source>
</reference>
<feature type="region of interest" description="Disordered" evidence="1">
    <location>
        <begin position="118"/>
        <end position="160"/>
    </location>
</feature>
<sequence length="596" mass="64799">MGLRARVALGWRGAPCTLSRRHACRALHTVCGGGMAPTGAGLCQHTYSRPSDSAQNAAAQRHAAFQHFVRLRSSEYTGTCLPPTCDPAAAARDGEVQSGCEAPMKHALEAIDVRPATGSRAGCADAGATAGDERGNEKDLGKHPRPASSPSVSSESRGQRDLRRLHRLAARTASQTRQAQFRVEYERAVHILRDIRVAVEAIVPPRSGRHANDVRGLRRDWLDSSEAVRFERLHQLRDTTSRLSTAHFLPLPVATILQFLELIGGIVALLQEPHTTAHGYVVRQAVRALFLDADATPKASRAGAAPKAMHTRPRLVSGLHYYKLLQSVLSLPGTESIEVSDTTGRVMLVEELCVRRLGDGVNVSADTSSKPFLHEIGPMRAVRVVAWCLRQAAFSPAVLHQTKRHSALPPRGELRIPFGVGKGYTQRVLAFFAGEDFHGDVAGSQGEGAATRRSLFGPAELALLCSAIVFYEIRTMEAVKVLVEAAPVCAAEVDALSGHQLSCVMLAYATLQYHGDLARHPPTPLHATLLSKSTRQMNFYLLLGERAGELGEELHEDDAARVLRALAMVDVEHEGLRRSLESSMRMKGLRRRVLLS</sequence>
<organism evidence="2 3">
    <name type="scientific">Trypanosoma rangeli SC58</name>
    <dbReference type="NCBI Taxonomy" id="429131"/>
    <lineage>
        <taxon>Eukaryota</taxon>
        <taxon>Discoba</taxon>
        <taxon>Euglenozoa</taxon>
        <taxon>Kinetoplastea</taxon>
        <taxon>Metakinetoplastina</taxon>
        <taxon>Trypanosomatida</taxon>
        <taxon>Trypanosomatidae</taxon>
        <taxon>Trypanosoma</taxon>
        <taxon>Herpetosoma</taxon>
    </lineage>
</organism>
<dbReference type="AlphaFoldDB" id="A0A061J7A7"/>
<proteinExistence type="predicted"/>
<name>A0A061J7A7_TRYRA</name>
<dbReference type="Proteomes" id="UP000031737">
    <property type="component" value="Unassembled WGS sequence"/>
</dbReference>
<evidence type="ECO:0000313" key="3">
    <source>
        <dbReference type="Proteomes" id="UP000031737"/>
    </source>
</evidence>
<dbReference type="OrthoDB" id="273887at2759"/>
<evidence type="ECO:0000313" key="2">
    <source>
        <dbReference type="EMBL" id="ESL11323.1"/>
    </source>
</evidence>
<comment type="caution">
    <text evidence="2">The sequence shown here is derived from an EMBL/GenBank/DDBJ whole genome shotgun (WGS) entry which is preliminary data.</text>
</comment>
<feature type="compositionally biased region" description="Low complexity" evidence="1">
    <location>
        <begin position="121"/>
        <end position="130"/>
    </location>
</feature>
<accession>A0A061J7A7</accession>
<protein>
    <submittedName>
        <fullName evidence="2">Uncharacterized protein</fullName>
    </submittedName>
</protein>